<gene>
    <name evidence="1" type="ORF">ADICEAN_03631</name>
</gene>
<keyword evidence="2" id="KW-1185">Reference proteome</keyword>
<evidence type="ECO:0000313" key="2">
    <source>
        <dbReference type="Proteomes" id="UP000011910"/>
    </source>
</evidence>
<dbReference type="SUPFAM" id="SSF69118">
    <property type="entry name" value="AhpD-like"/>
    <property type="match status" value="1"/>
</dbReference>
<dbReference type="Gene3D" id="1.20.1290.10">
    <property type="entry name" value="AhpD-like"/>
    <property type="match status" value="1"/>
</dbReference>
<protein>
    <recommendedName>
        <fullName evidence="3">Peroxidase-related enzyme</fullName>
    </recommendedName>
</protein>
<dbReference type="OrthoDB" id="9808310at2"/>
<dbReference type="AlphaFoldDB" id="M7NHH5"/>
<dbReference type="STRING" id="1279009.ADICEAN_03631"/>
<evidence type="ECO:0000313" key="1">
    <source>
        <dbReference type="EMBL" id="EMR01245.1"/>
    </source>
</evidence>
<reference evidence="1 2" key="1">
    <citation type="journal article" date="2013" name="Genome Announc.">
        <title>Draft Genome Sequence of Cesiribacter andamanensis Strain AMV16T, Isolated from a Soil Sample from a Mud Volcano in the Andaman Islands, India.</title>
        <authorList>
            <person name="Shivaji S."/>
            <person name="Ara S."/>
            <person name="Begum Z."/>
            <person name="Srinivas T.N."/>
            <person name="Singh A."/>
            <person name="Kumar Pinnaka A."/>
        </authorList>
    </citation>
    <scope>NUCLEOTIDE SEQUENCE [LARGE SCALE GENOMIC DNA]</scope>
    <source>
        <strain evidence="1 2">AMV16</strain>
    </source>
</reference>
<dbReference type="Proteomes" id="UP000011910">
    <property type="component" value="Unassembled WGS sequence"/>
</dbReference>
<dbReference type="InterPro" id="IPR029032">
    <property type="entry name" value="AhpD-like"/>
</dbReference>
<organism evidence="1 2">
    <name type="scientific">Cesiribacter andamanensis AMV16</name>
    <dbReference type="NCBI Taxonomy" id="1279009"/>
    <lineage>
        <taxon>Bacteria</taxon>
        <taxon>Pseudomonadati</taxon>
        <taxon>Bacteroidota</taxon>
        <taxon>Cytophagia</taxon>
        <taxon>Cytophagales</taxon>
        <taxon>Cesiribacteraceae</taxon>
        <taxon>Cesiribacter</taxon>
    </lineage>
</organism>
<dbReference type="PATRIC" id="fig|1279009.4.peg.3678"/>
<comment type="caution">
    <text evidence="1">The sequence shown here is derived from an EMBL/GenBank/DDBJ whole genome shotgun (WGS) entry which is preliminary data.</text>
</comment>
<dbReference type="RefSeq" id="WP_009197011.1">
    <property type="nucleotide sequence ID" value="NZ_AODQ01000132.1"/>
</dbReference>
<accession>M7NHH5</accession>
<sequence length="195" mass="21601">MSVATPTTLATRFKLVPYAEASPEVKAIYDETMRDMGVPFVLNWFKCQGSNPTLLRGNWAKLKSTMLLGQVPFILKQLIIYNISKTKGCQYCAHAHGTIADSLSKTLTGDDSIKLTQNLQSDYIPSSYKVALGIITRAALDPQSITEADFDELRDEGYADEEILELMALADLTNMINTIADLSGIRIDNELMETK</sequence>
<name>M7NHH5_9BACT</name>
<evidence type="ECO:0008006" key="3">
    <source>
        <dbReference type="Google" id="ProtNLM"/>
    </source>
</evidence>
<proteinExistence type="predicted"/>
<dbReference type="PANTHER" id="PTHR35446:SF2">
    <property type="entry name" value="CARBOXYMUCONOLACTONE DECARBOXYLASE-LIKE DOMAIN-CONTAINING PROTEIN"/>
    <property type="match status" value="1"/>
</dbReference>
<dbReference type="EMBL" id="AODQ01000132">
    <property type="protein sequence ID" value="EMR01245.1"/>
    <property type="molecule type" value="Genomic_DNA"/>
</dbReference>
<dbReference type="eggNOG" id="COG2128">
    <property type="taxonomic scope" value="Bacteria"/>
</dbReference>
<dbReference type="PANTHER" id="PTHR35446">
    <property type="entry name" value="SI:CH211-175M2.5"/>
    <property type="match status" value="1"/>
</dbReference>